<dbReference type="GO" id="GO:0006302">
    <property type="term" value="P:double-strand break repair"/>
    <property type="evidence" value="ECO:0007669"/>
    <property type="project" value="InterPro"/>
</dbReference>
<keyword evidence="1" id="KW-0175">Coiled coil</keyword>
<dbReference type="GO" id="GO:0016887">
    <property type="term" value="F:ATP hydrolysis activity"/>
    <property type="evidence" value="ECO:0007669"/>
    <property type="project" value="InterPro"/>
</dbReference>
<accession>A0A085WPP2</accession>
<keyword evidence="4" id="KW-1185">Reference proteome</keyword>
<dbReference type="PANTHER" id="PTHR32114">
    <property type="entry name" value="ABC TRANSPORTER ABCH.3"/>
    <property type="match status" value="1"/>
</dbReference>
<dbReference type="AlphaFoldDB" id="A0A085WPP2"/>
<evidence type="ECO:0000256" key="1">
    <source>
        <dbReference type="SAM" id="Coils"/>
    </source>
</evidence>
<dbReference type="STRING" id="394096.DB31_6630"/>
<dbReference type="Pfam" id="PF13476">
    <property type="entry name" value="AAA_23"/>
    <property type="match status" value="1"/>
</dbReference>
<dbReference type="InterPro" id="IPR038729">
    <property type="entry name" value="Rad50/SbcC_AAA"/>
</dbReference>
<dbReference type="PANTHER" id="PTHR32114:SF2">
    <property type="entry name" value="ABC TRANSPORTER ABCH.3"/>
    <property type="match status" value="1"/>
</dbReference>
<dbReference type="Proteomes" id="UP000028725">
    <property type="component" value="Unassembled WGS sequence"/>
</dbReference>
<dbReference type="Gene3D" id="3.40.50.300">
    <property type="entry name" value="P-loop containing nucleotide triphosphate hydrolases"/>
    <property type="match status" value="1"/>
</dbReference>
<proteinExistence type="predicted"/>
<dbReference type="EMBL" id="JMCB01000004">
    <property type="protein sequence ID" value="KFE69655.1"/>
    <property type="molecule type" value="Genomic_DNA"/>
</dbReference>
<feature type="coiled-coil region" evidence="1">
    <location>
        <begin position="354"/>
        <end position="388"/>
    </location>
</feature>
<dbReference type="InterPro" id="IPR027417">
    <property type="entry name" value="P-loop_NTPase"/>
</dbReference>
<gene>
    <name evidence="3" type="ORF">DB31_6630</name>
</gene>
<name>A0A085WPP2_9BACT</name>
<evidence type="ECO:0000313" key="4">
    <source>
        <dbReference type="Proteomes" id="UP000028725"/>
    </source>
</evidence>
<comment type="caution">
    <text evidence="3">The sequence shown here is derived from an EMBL/GenBank/DDBJ whole genome shotgun (WGS) entry which is preliminary data.</text>
</comment>
<dbReference type="OrthoDB" id="9795626at2"/>
<feature type="coiled-coil region" evidence="1">
    <location>
        <begin position="432"/>
        <end position="473"/>
    </location>
</feature>
<feature type="domain" description="Rad50/SbcC-type AAA" evidence="2">
    <location>
        <begin position="33"/>
        <end position="139"/>
    </location>
</feature>
<evidence type="ECO:0000313" key="3">
    <source>
        <dbReference type="EMBL" id="KFE69655.1"/>
    </source>
</evidence>
<protein>
    <recommendedName>
        <fullName evidence="2">Rad50/SbcC-type AAA domain-containing protein</fullName>
    </recommendedName>
</protein>
<evidence type="ECO:0000259" key="2">
    <source>
        <dbReference type="Pfam" id="PF13476"/>
    </source>
</evidence>
<sequence>MGRAKRVWTAPVGGGGSQHLPMDQAVTTLYLRRIEISNFRAYGDNFSLALPGPGVTILTGPDGAGKSTFFEAIEWALTGRVRRLELLTQGVLDRGKHHGLLARRVGDVPVAQYRVSLEFVNSEAESHRIERSAGREQESRDRFAEISAPSQQQLMDALGAENTQAFTAKAMTERVIAIAAALKAIAGVELSLEGAPPPGVLLDRLAQTFKKGATVLMERQQALSEAAIPLILRLMGVRQKVAEGMMQKSLLVGQNDRHTHELWMLQSYVRDTTKNIQRITELDNQIRGLLLTKQEIERCQQSDADQSRQEAIQSSPILTGVAREQIPAHLAELSRKTQLELESAYSTRDQLPDLEGLTDRQAGMKARIEELSATIKETHEIVARAEQELLVEQAVLQKHPELLSALGTLSADEARALDAARGAVEQLGPHERQLIQKALSNQRNTLAEQESKLQELRAQHERLAEAWLAWEREGEESPPSVDAVEERLRASLAKGGVSMSTAYPRSRWPALLLDEPLQPHGPIHPAAFVEVVRELVRERKYQVILATRDKALAEGMRRKMVAAGIDCVTCRYGGLSPTGVLYSTV</sequence>
<organism evidence="3 4">
    <name type="scientific">Hyalangium minutum</name>
    <dbReference type="NCBI Taxonomy" id="394096"/>
    <lineage>
        <taxon>Bacteria</taxon>
        <taxon>Pseudomonadati</taxon>
        <taxon>Myxococcota</taxon>
        <taxon>Myxococcia</taxon>
        <taxon>Myxococcales</taxon>
        <taxon>Cystobacterineae</taxon>
        <taxon>Archangiaceae</taxon>
        <taxon>Hyalangium</taxon>
    </lineage>
</organism>
<reference evidence="3 4" key="1">
    <citation type="submission" date="2014-04" db="EMBL/GenBank/DDBJ databases">
        <title>Genome assembly of Hyalangium minutum DSM 14724.</title>
        <authorList>
            <person name="Sharma G."/>
            <person name="Subramanian S."/>
        </authorList>
    </citation>
    <scope>NUCLEOTIDE SEQUENCE [LARGE SCALE GENOMIC DNA]</scope>
    <source>
        <strain evidence="3 4">DSM 14724</strain>
    </source>
</reference>
<dbReference type="SUPFAM" id="SSF52540">
    <property type="entry name" value="P-loop containing nucleoside triphosphate hydrolases"/>
    <property type="match status" value="1"/>
</dbReference>